<dbReference type="RefSeq" id="WP_185270814.1">
    <property type="nucleotide sequence ID" value="NZ_CP055156.1"/>
</dbReference>
<protein>
    <submittedName>
        <fullName evidence="1">Uncharacterized protein</fullName>
    </submittedName>
</protein>
<dbReference type="Proteomes" id="UP000515237">
    <property type="component" value="Chromosome"/>
</dbReference>
<proteinExistence type="predicted"/>
<gene>
    <name evidence="1" type="ORF">HUW51_16985</name>
</gene>
<dbReference type="EMBL" id="CP055156">
    <property type="protein sequence ID" value="QNF34333.1"/>
    <property type="molecule type" value="Genomic_DNA"/>
</dbReference>
<accession>A0A7G7GAZ9</accession>
<dbReference type="KEGG" id="aswu:HUW51_16985"/>
<reference evidence="1 2" key="1">
    <citation type="journal article" date="2018" name="Int. J. Syst. Evol. Microbiol.">
        <title>Adhaeribacter swui sp. nov., isolated from wet mud.</title>
        <authorList>
            <person name="Kim D.U."/>
            <person name="Kim K.W."/>
            <person name="Kang M.S."/>
            <person name="Kim J.Y."/>
            <person name="Jang J.H."/>
            <person name="Kim M.K."/>
        </authorList>
    </citation>
    <scope>NUCLEOTIDE SEQUENCE [LARGE SCALE GENOMIC DNA]</scope>
    <source>
        <strain evidence="1 2">KCTC 52873</strain>
    </source>
</reference>
<organism evidence="1 2">
    <name type="scientific">Adhaeribacter swui</name>
    <dbReference type="NCBI Taxonomy" id="2086471"/>
    <lineage>
        <taxon>Bacteria</taxon>
        <taxon>Pseudomonadati</taxon>
        <taxon>Bacteroidota</taxon>
        <taxon>Cytophagia</taxon>
        <taxon>Cytophagales</taxon>
        <taxon>Hymenobacteraceae</taxon>
        <taxon>Adhaeribacter</taxon>
    </lineage>
</organism>
<evidence type="ECO:0000313" key="2">
    <source>
        <dbReference type="Proteomes" id="UP000515237"/>
    </source>
</evidence>
<name>A0A7G7GAZ9_9BACT</name>
<keyword evidence="2" id="KW-1185">Reference proteome</keyword>
<evidence type="ECO:0000313" key="1">
    <source>
        <dbReference type="EMBL" id="QNF34333.1"/>
    </source>
</evidence>
<dbReference type="AlphaFoldDB" id="A0A7G7GAZ9"/>
<sequence>MSQQVHYFFREDIKKAVMIRAPDRLQIIQLNRHPEDEPDAYQVNGFKDLKMANFFLKTWQAYRITPVHYQTLCKTALALMDQDIQIVKS</sequence>